<proteinExistence type="predicted"/>
<feature type="region of interest" description="Disordered" evidence="1">
    <location>
        <begin position="1"/>
        <end position="22"/>
    </location>
</feature>
<dbReference type="Pfam" id="PF04149">
    <property type="entry name" value="DUF397"/>
    <property type="match status" value="1"/>
</dbReference>
<keyword evidence="4" id="KW-1185">Reference proteome</keyword>
<sequence>MSRESLVWRKPGRSGPQGNCVEVGSAAGSVRVRDSKDPRGAVLEFDRRVWTCFLTAVRTGFVRGMST</sequence>
<name>A0A929BA25_9PSEU</name>
<accession>A0A929BA25</accession>
<dbReference type="Proteomes" id="UP000598360">
    <property type="component" value="Unassembled WGS sequence"/>
</dbReference>
<dbReference type="InterPro" id="IPR007278">
    <property type="entry name" value="DUF397"/>
</dbReference>
<dbReference type="AlphaFoldDB" id="A0A929BA25"/>
<organism evidence="3 4">
    <name type="scientific">Saccharopolyspora montiporae</name>
    <dbReference type="NCBI Taxonomy" id="2781240"/>
    <lineage>
        <taxon>Bacteria</taxon>
        <taxon>Bacillati</taxon>
        <taxon>Actinomycetota</taxon>
        <taxon>Actinomycetes</taxon>
        <taxon>Pseudonocardiales</taxon>
        <taxon>Pseudonocardiaceae</taxon>
        <taxon>Saccharopolyspora</taxon>
    </lineage>
</organism>
<protein>
    <submittedName>
        <fullName evidence="3">DUF397 domain-containing protein</fullName>
    </submittedName>
</protein>
<evidence type="ECO:0000313" key="3">
    <source>
        <dbReference type="EMBL" id="MBE9375016.1"/>
    </source>
</evidence>
<dbReference type="EMBL" id="JADEYC010000018">
    <property type="protein sequence ID" value="MBE9375016.1"/>
    <property type="molecule type" value="Genomic_DNA"/>
</dbReference>
<feature type="domain" description="DUF397" evidence="2">
    <location>
        <begin position="6"/>
        <end position="58"/>
    </location>
</feature>
<dbReference type="RefSeq" id="WP_193928461.1">
    <property type="nucleotide sequence ID" value="NZ_JADEYC010000018.1"/>
</dbReference>
<reference evidence="3" key="1">
    <citation type="submission" date="2020-10" db="EMBL/GenBank/DDBJ databases">
        <title>Diversity and distribution of actinomycetes associated with coral in the coast of Hainan.</title>
        <authorList>
            <person name="Li F."/>
        </authorList>
    </citation>
    <scope>NUCLEOTIDE SEQUENCE</scope>
    <source>
        <strain evidence="3">HNM0983</strain>
    </source>
</reference>
<evidence type="ECO:0000256" key="1">
    <source>
        <dbReference type="SAM" id="MobiDB-lite"/>
    </source>
</evidence>
<gene>
    <name evidence="3" type="ORF">IQ251_11245</name>
</gene>
<evidence type="ECO:0000313" key="4">
    <source>
        <dbReference type="Proteomes" id="UP000598360"/>
    </source>
</evidence>
<comment type="caution">
    <text evidence="3">The sequence shown here is derived from an EMBL/GenBank/DDBJ whole genome shotgun (WGS) entry which is preliminary data.</text>
</comment>
<evidence type="ECO:0000259" key="2">
    <source>
        <dbReference type="Pfam" id="PF04149"/>
    </source>
</evidence>